<evidence type="ECO:0000256" key="1">
    <source>
        <dbReference type="SAM" id="MobiDB-lite"/>
    </source>
</evidence>
<dbReference type="AlphaFoldDB" id="A0A8J2WSE1"/>
<keyword evidence="3" id="KW-1185">Reference proteome</keyword>
<protein>
    <submittedName>
        <fullName evidence="2">Uncharacterized protein</fullName>
    </submittedName>
</protein>
<dbReference type="EMBL" id="CAKKNE010000001">
    <property type="protein sequence ID" value="CAH0365424.1"/>
    <property type="molecule type" value="Genomic_DNA"/>
</dbReference>
<proteinExistence type="predicted"/>
<feature type="region of interest" description="Disordered" evidence="1">
    <location>
        <begin position="1"/>
        <end position="33"/>
    </location>
</feature>
<dbReference type="Proteomes" id="UP000789595">
    <property type="component" value="Unassembled WGS sequence"/>
</dbReference>
<comment type="caution">
    <text evidence="2">The sequence shown here is derived from an EMBL/GenBank/DDBJ whole genome shotgun (WGS) entry which is preliminary data.</text>
</comment>
<sequence length="113" mass="12379">MPARLTGRVTRNGKRRKSKTREKACKGNWPCTSTSAKENQRLVKRLRGDYMLGVFPKDAKGLKASVLLMVVGRVGYLGLDLLKRRVKAVEARARADEAAAAPAAAAAQKKKDE</sequence>
<evidence type="ECO:0000313" key="3">
    <source>
        <dbReference type="Proteomes" id="UP000789595"/>
    </source>
</evidence>
<organism evidence="2 3">
    <name type="scientific">Pelagomonas calceolata</name>
    <dbReference type="NCBI Taxonomy" id="35677"/>
    <lineage>
        <taxon>Eukaryota</taxon>
        <taxon>Sar</taxon>
        <taxon>Stramenopiles</taxon>
        <taxon>Ochrophyta</taxon>
        <taxon>Pelagophyceae</taxon>
        <taxon>Pelagomonadales</taxon>
        <taxon>Pelagomonadaceae</taxon>
        <taxon>Pelagomonas</taxon>
    </lineage>
</organism>
<reference evidence="2" key="1">
    <citation type="submission" date="2021-11" db="EMBL/GenBank/DDBJ databases">
        <authorList>
            <consortium name="Genoscope - CEA"/>
            <person name="William W."/>
        </authorList>
    </citation>
    <scope>NUCLEOTIDE SEQUENCE</scope>
</reference>
<evidence type="ECO:0000313" key="2">
    <source>
        <dbReference type="EMBL" id="CAH0365424.1"/>
    </source>
</evidence>
<name>A0A8J2WSE1_9STRA</name>
<feature type="compositionally biased region" description="Basic residues" evidence="1">
    <location>
        <begin position="11"/>
        <end position="20"/>
    </location>
</feature>
<gene>
    <name evidence="2" type="ORF">PECAL_1P18640</name>
</gene>
<accession>A0A8J2WSE1</accession>